<dbReference type="Gene3D" id="1.20.1330.10">
    <property type="entry name" value="f41 fragment of flagellin, N-terminal domain"/>
    <property type="match status" value="1"/>
</dbReference>
<dbReference type="EMBL" id="QFFF01000001">
    <property type="protein sequence ID" value="PWG02035.1"/>
    <property type="molecule type" value="Genomic_DNA"/>
</dbReference>
<dbReference type="InterPro" id="IPR001029">
    <property type="entry name" value="Flagellin_N"/>
</dbReference>
<evidence type="ECO:0000313" key="7">
    <source>
        <dbReference type="Proteomes" id="UP000245916"/>
    </source>
</evidence>
<keyword evidence="6" id="KW-0966">Cell projection</keyword>
<evidence type="ECO:0000259" key="4">
    <source>
        <dbReference type="Pfam" id="PF00669"/>
    </source>
</evidence>
<evidence type="ECO:0000259" key="5">
    <source>
        <dbReference type="Pfam" id="PF00700"/>
    </source>
</evidence>
<evidence type="ECO:0000256" key="2">
    <source>
        <dbReference type="ARBA" id="ARBA00023143"/>
    </source>
</evidence>
<dbReference type="GO" id="GO:0005576">
    <property type="term" value="C:extracellular region"/>
    <property type="evidence" value="ECO:0007669"/>
    <property type="project" value="UniProtKB-SubCell"/>
</dbReference>
<dbReference type="InterPro" id="IPR046358">
    <property type="entry name" value="Flagellin_C"/>
</dbReference>
<dbReference type="InterPro" id="IPR001492">
    <property type="entry name" value="Flagellin"/>
</dbReference>
<dbReference type="Pfam" id="PF00669">
    <property type="entry name" value="Flagellin_N"/>
    <property type="match status" value="1"/>
</dbReference>
<dbReference type="AlphaFoldDB" id="A0A2U2J125"/>
<dbReference type="OrthoDB" id="7389561at2"/>
<feature type="domain" description="Flagellin C-terminal" evidence="5">
    <location>
        <begin position="202"/>
        <end position="284"/>
    </location>
</feature>
<reference evidence="6 7" key="1">
    <citation type="submission" date="2018-05" db="EMBL/GenBank/DDBJ databases">
        <title>Genome of Sphingosinicella humi QZX222.</title>
        <authorList>
            <person name="Qiao Z."/>
            <person name="Wang G."/>
        </authorList>
    </citation>
    <scope>NUCLEOTIDE SEQUENCE [LARGE SCALE GENOMIC DNA]</scope>
    <source>
        <strain evidence="6 7">QZX222</strain>
    </source>
</reference>
<dbReference type="GO" id="GO:0005198">
    <property type="term" value="F:structural molecule activity"/>
    <property type="evidence" value="ECO:0007669"/>
    <property type="project" value="UniProtKB-UniRule"/>
</dbReference>
<accession>A0A2U2J125</accession>
<organism evidence="6 7">
    <name type="scientific">Allosphingosinicella humi</name>
    <dbReference type="NCBI Taxonomy" id="2068657"/>
    <lineage>
        <taxon>Bacteria</taxon>
        <taxon>Pseudomonadati</taxon>
        <taxon>Pseudomonadota</taxon>
        <taxon>Alphaproteobacteria</taxon>
        <taxon>Sphingomonadales</taxon>
        <taxon>Sphingomonadaceae</taxon>
        <taxon>Allosphingosinicella</taxon>
    </lineage>
</organism>
<comment type="function">
    <text evidence="3">Flagellin is the subunit protein which polymerizes to form the filaments of bacterial flagella.</text>
</comment>
<dbReference type="SUPFAM" id="SSF64518">
    <property type="entry name" value="Phase 1 flagellin"/>
    <property type="match status" value="1"/>
</dbReference>
<dbReference type="PANTHER" id="PTHR42792:SF1">
    <property type="entry name" value="FLAGELLAR HOOK-ASSOCIATED PROTEIN 3"/>
    <property type="match status" value="1"/>
</dbReference>
<sequence>MISGTRYRLTAEINRQSDLARDIARAQMQISTQKRILNPSDDPIGAARVAEIDRTQANEEAWLRNVETAAALAARADTTLEAVEKVMVRAQELMVAGASETLSDENRATIAAELRGIAEDIASLIDTRDSRGALLFSRGDALEIPVNSGLRIAPVASQADIFENIATAGGPADLVAIVNTAAAALTEADPALRKTAIAASIEAVNDGSAHITAARAEQGVRAARVDNIRERLTESDIQLTELRTDIESTDLVKVIAELEAKKLSLQAAQAVFARVNQNTLFDLLR</sequence>
<dbReference type="RefSeq" id="WP_109270175.1">
    <property type="nucleotide sequence ID" value="NZ_QFFF01000001.1"/>
</dbReference>
<keyword evidence="2 3" id="KW-0975">Bacterial flagellum</keyword>
<feature type="domain" description="Flagellin N-terminal" evidence="4">
    <location>
        <begin position="21"/>
        <end position="137"/>
    </location>
</feature>
<name>A0A2U2J125_9SPHN</name>
<protein>
    <recommendedName>
        <fullName evidence="3">Flagellin</fullName>
    </recommendedName>
</protein>
<dbReference type="PANTHER" id="PTHR42792">
    <property type="entry name" value="FLAGELLIN"/>
    <property type="match status" value="1"/>
</dbReference>
<evidence type="ECO:0000256" key="1">
    <source>
        <dbReference type="ARBA" id="ARBA00005709"/>
    </source>
</evidence>
<keyword evidence="6" id="KW-0282">Flagellum</keyword>
<keyword evidence="7" id="KW-1185">Reference proteome</keyword>
<evidence type="ECO:0000313" key="6">
    <source>
        <dbReference type="EMBL" id="PWG02035.1"/>
    </source>
</evidence>
<gene>
    <name evidence="6" type="ORF">DF286_03495</name>
</gene>
<comment type="subcellular location">
    <subcellularLocation>
        <location evidence="3">Secreted</location>
    </subcellularLocation>
    <subcellularLocation>
        <location evidence="3">Bacterial flagellum</location>
    </subcellularLocation>
</comment>
<proteinExistence type="inferred from homology"/>
<dbReference type="Pfam" id="PF00700">
    <property type="entry name" value="Flagellin_C"/>
    <property type="match status" value="1"/>
</dbReference>
<keyword evidence="6" id="KW-0969">Cilium</keyword>
<comment type="caution">
    <text evidence="6">The sequence shown here is derived from an EMBL/GenBank/DDBJ whole genome shotgun (WGS) entry which is preliminary data.</text>
</comment>
<evidence type="ECO:0000256" key="3">
    <source>
        <dbReference type="RuleBase" id="RU362073"/>
    </source>
</evidence>
<dbReference type="Proteomes" id="UP000245916">
    <property type="component" value="Unassembled WGS sequence"/>
</dbReference>
<keyword evidence="3" id="KW-0964">Secreted</keyword>
<dbReference type="GO" id="GO:0009288">
    <property type="term" value="C:bacterial-type flagellum"/>
    <property type="evidence" value="ECO:0007669"/>
    <property type="project" value="UniProtKB-SubCell"/>
</dbReference>
<comment type="similarity">
    <text evidence="1 3">Belongs to the bacterial flagellin family.</text>
</comment>